<comment type="caution">
    <text evidence="1">The sequence shown here is derived from an EMBL/GenBank/DDBJ whole genome shotgun (WGS) entry which is preliminary data.</text>
</comment>
<dbReference type="AlphaFoldDB" id="A0A815VHZ2"/>
<gene>
    <name evidence="1" type="ORF">RFH988_LOCUS39445</name>
</gene>
<organism evidence="1 2">
    <name type="scientific">Rotaria sordida</name>
    <dbReference type="NCBI Taxonomy" id="392033"/>
    <lineage>
        <taxon>Eukaryota</taxon>
        <taxon>Metazoa</taxon>
        <taxon>Spiralia</taxon>
        <taxon>Gnathifera</taxon>
        <taxon>Rotifera</taxon>
        <taxon>Eurotatoria</taxon>
        <taxon>Bdelloidea</taxon>
        <taxon>Philodinida</taxon>
        <taxon>Philodinidae</taxon>
        <taxon>Rotaria</taxon>
    </lineage>
</organism>
<feature type="non-terminal residue" evidence="1">
    <location>
        <position position="1"/>
    </location>
</feature>
<evidence type="ECO:0000313" key="1">
    <source>
        <dbReference type="EMBL" id="CAF1528512.1"/>
    </source>
</evidence>
<accession>A0A815VHZ2</accession>
<reference evidence="1" key="1">
    <citation type="submission" date="2021-02" db="EMBL/GenBank/DDBJ databases">
        <authorList>
            <person name="Nowell W R."/>
        </authorList>
    </citation>
    <scope>NUCLEOTIDE SEQUENCE</scope>
</reference>
<proteinExistence type="predicted"/>
<sequence length="27" mass="3055">TNTNTQCSKAKYLIRDDSNDKIVTARV</sequence>
<evidence type="ECO:0000313" key="2">
    <source>
        <dbReference type="Proteomes" id="UP000663882"/>
    </source>
</evidence>
<dbReference type="Proteomes" id="UP000663882">
    <property type="component" value="Unassembled WGS sequence"/>
</dbReference>
<name>A0A815VHZ2_9BILA</name>
<dbReference type="EMBL" id="CAJNOO010018929">
    <property type="protein sequence ID" value="CAF1528512.1"/>
    <property type="molecule type" value="Genomic_DNA"/>
</dbReference>
<protein>
    <submittedName>
        <fullName evidence="1">Uncharacterized protein</fullName>
    </submittedName>
</protein>